<name>A0ABR1GG85_AURAN</name>
<feature type="domain" description="C2" evidence="4">
    <location>
        <begin position="62"/>
        <end position="179"/>
    </location>
</feature>
<accession>A0ABR1GG85</accession>
<dbReference type="SUPFAM" id="SSF49562">
    <property type="entry name" value="C2 domain (Calcium/lipid-binding domain, CaLB)"/>
    <property type="match status" value="1"/>
</dbReference>
<evidence type="ECO:0000256" key="3">
    <source>
        <dbReference type="SAM" id="MobiDB-lite"/>
    </source>
</evidence>
<feature type="compositionally biased region" description="Low complexity" evidence="3">
    <location>
        <begin position="227"/>
        <end position="241"/>
    </location>
</feature>
<dbReference type="SMART" id="SM00239">
    <property type="entry name" value="C2"/>
    <property type="match status" value="1"/>
</dbReference>
<comment type="caution">
    <text evidence="5">The sequence shown here is derived from an EMBL/GenBank/DDBJ whole genome shotgun (WGS) entry which is preliminary data.</text>
</comment>
<reference evidence="5 6" key="1">
    <citation type="submission" date="2024-03" db="EMBL/GenBank/DDBJ databases">
        <title>Aureococcus anophagefferens CCMP1851 and Kratosvirus quantuckense: Draft genome of a second virus-susceptible host strain in the model system.</title>
        <authorList>
            <person name="Chase E."/>
            <person name="Truchon A.R."/>
            <person name="Schepens W."/>
            <person name="Wilhelm S.W."/>
        </authorList>
    </citation>
    <scope>NUCLEOTIDE SEQUENCE [LARGE SCALE GENOMIC DNA]</scope>
    <source>
        <strain evidence="5 6">CCMP1851</strain>
    </source>
</reference>
<feature type="region of interest" description="Disordered" evidence="3">
    <location>
        <begin position="207"/>
        <end position="275"/>
    </location>
</feature>
<gene>
    <name evidence="5" type="ORF">SO694_00137083</name>
</gene>
<keyword evidence="2" id="KW-0106">Calcium</keyword>
<dbReference type="PANTHER" id="PTHR45911:SF4">
    <property type="entry name" value="MULTIPLE C2 AND TRANSMEMBRANE DOMAIN-CONTAINING PROTEIN"/>
    <property type="match status" value="1"/>
</dbReference>
<dbReference type="InterPro" id="IPR035892">
    <property type="entry name" value="C2_domain_sf"/>
</dbReference>
<dbReference type="PROSITE" id="PS50004">
    <property type="entry name" value="C2"/>
    <property type="match status" value="1"/>
</dbReference>
<proteinExistence type="predicted"/>
<feature type="region of interest" description="Disordered" evidence="3">
    <location>
        <begin position="54"/>
        <end position="76"/>
    </location>
</feature>
<dbReference type="CDD" id="cd00030">
    <property type="entry name" value="C2"/>
    <property type="match status" value="1"/>
</dbReference>
<dbReference type="Gene3D" id="2.60.40.150">
    <property type="entry name" value="C2 domain"/>
    <property type="match status" value="1"/>
</dbReference>
<dbReference type="Pfam" id="PF00168">
    <property type="entry name" value="C2"/>
    <property type="match status" value="1"/>
</dbReference>
<sequence>MDGGRPNHEDWISGQASAPARGAPSMEESMRRSVAMRVERARIVEKANVEAGKREIGEARKAKRRASRASRDEKPREDPKLEVLLVGCRGLPKMDMLLGKCDAYVVVAVGDETRKSKTVIRSYNPVFNERLVFSVPPLVDRVALTIYDYDMIGSDELVGNVEEPLRCAYDDNDPAADTCEACELSKDAPRRRGRRLSFQGLKEALGLAAPPPRRRALPAAGGGGAAARGAAAPAPAPAAAPMRRSSDMLEKFARTKEEQENAAKQAETDLFALANEGSDKREKRIRAARRSKERVETGLDPDAFGDDVVDAIEVKKAKIKAGAAAGWKAARRASAGAILAVTSLAGDIKDAAWKDDPLM</sequence>
<feature type="region of interest" description="Disordered" evidence="3">
    <location>
        <begin position="1"/>
        <end position="32"/>
    </location>
</feature>
<evidence type="ECO:0000256" key="1">
    <source>
        <dbReference type="ARBA" id="ARBA00022723"/>
    </source>
</evidence>
<keyword evidence="1" id="KW-0479">Metal-binding</keyword>
<dbReference type="PANTHER" id="PTHR45911">
    <property type="entry name" value="C2 DOMAIN-CONTAINING PROTEIN"/>
    <property type="match status" value="1"/>
</dbReference>
<protein>
    <recommendedName>
        <fullName evidence="4">C2 domain-containing protein</fullName>
    </recommendedName>
</protein>
<keyword evidence="6" id="KW-1185">Reference proteome</keyword>
<dbReference type="Proteomes" id="UP001363151">
    <property type="component" value="Unassembled WGS sequence"/>
</dbReference>
<dbReference type="InterPro" id="IPR000008">
    <property type="entry name" value="C2_dom"/>
</dbReference>
<evidence type="ECO:0000313" key="6">
    <source>
        <dbReference type="Proteomes" id="UP001363151"/>
    </source>
</evidence>
<organism evidence="5 6">
    <name type="scientific">Aureococcus anophagefferens</name>
    <name type="common">Harmful bloom alga</name>
    <dbReference type="NCBI Taxonomy" id="44056"/>
    <lineage>
        <taxon>Eukaryota</taxon>
        <taxon>Sar</taxon>
        <taxon>Stramenopiles</taxon>
        <taxon>Ochrophyta</taxon>
        <taxon>Pelagophyceae</taxon>
        <taxon>Pelagomonadales</taxon>
        <taxon>Pelagomonadaceae</taxon>
        <taxon>Aureococcus</taxon>
    </lineage>
</organism>
<dbReference type="EMBL" id="JBBJCI010000012">
    <property type="protein sequence ID" value="KAK7254920.1"/>
    <property type="molecule type" value="Genomic_DNA"/>
</dbReference>
<feature type="compositionally biased region" description="Basic and acidic residues" evidence="3">
    <location>
        <begin position="244"/>
        <end position="261"/>
    </location>
</feature>
<evidence type="ECO:0000313" key="5">
    <source>
        <dbReference type="EMBL" id="KAK7254920.1"/>
    </source>
</evidence>
<evidence type="ECO:0000256" key="2">
    <source>
        <dbReference type="ARBA" id="ARBA00022837"/>
    </source>
</evidence>
<feature type="compositionally biased region" description="Basic and acidic residues" evidence="3">
    <location>
        <begin position="1"/>
        <end position="11"/>
    </location>
</feature>
<evidence type="ECO:0000259" key="4">
    <source>
        <dbReference type="PROSITE" id="PS50004"/>
    </source>
</evidence>